<evidence type="ECO:0000256" key="1">
    <source>
        <dbReference type="ARBA" id="ARBA00000707"/>
    </source>
</evidence>
<feature type="region of interest" description="Disordered" evidence="9">
    <location>
        <begin position="590"/>
        <end position="621"/>
    </location>
</feature>
<feature type="coiled-coil region" evidence="8">
    <location>
        <begin position="56"/>
        <end position="83"/>
    </location>
</feature>
<evidence type="ECO:0000256" key="5">
    <source>
        <dbReference type="ARBA" id="ARBA00022786"/>
    </source>
</evidence>
<accession>A0AAE0UGV9</accession>
<dbReference type="InterPro" id="IPR038765">
    <property type="entry name" value="Papain-like_cys_pep_sf"/>
</dbReference>
<dbReference type="Pfam" id="PF13423">
    <property type="entry name" value="UCH_1"/>
    <property type="match status" value="1"/>
</dbReference>
<feature type="compositionally biased region" description="Basic residues" evidence="9">
    <location>
        <begin position="810"/>
        <end position="822"/>
    </location>
</feature>
<feature type="domain" description="USP" evidence="10">
    <location>
        <begin position="134"/>
        <end position="580"/>
    </location>
</feature>
<dbReference type="InterPro" id="IPR050164">
    <property type="entry name" value="Peptidase_C19"/>
</dbReference>
<keyword evidence="4" id="KW-0645">Protease</keyword>
<evidence type="ECO:0000256" key="4">
    <source>
        <dbReference type="ARBA" id="ARBA00022670"/>
    </source>
</evidence>
<comment type="catalytic activity">
    <reaction evidence="1">
        <text>Thiol-dependent hydrolysis of ester, thioester, amide, peptide and isopeptide bonds formed by the C-terminal Gly of ubiquitin (a 76-residue protein attached to proteins as an intracellular targeting signal).</text>
        <dbReference type="EC" id="3.4.19.12"/>
    </reaction>
</comment>
<feature type="compositionally biased region" description="Basic and acidic residues" evidence="9">
    <location>
        <begin position="823"/>
        <end position="867"/>
    </location>
</feature>
<dbReference type="EC" id="3.4.19.12" evidence="3"/>
<sequence>MEKLKGTKTTSLVPKKFRSVRDKNGTHRRNKSTEPGPKSRPLSEIQWLSYFIPESVKQAQREKEEVEKEAAKIAEITTQLEELSYTEISDEVVRFSLNSKFANGDVDKAIELIRLQQKAFAGIIQPYNPKISMQGAENRGNVTCYLDALLFAMFAKLSAFECMLKNDPPGENQRRLAGLLRLWVNMLRSGMLIHTDMTQLIQESLAACGWDEAKELEQQDTSEAFAFITETLQLPLLALQVDLFHQGKKDEDDHKVVHERLLNLAVPPDPEGKGIKLEDCLEEYFNNKVDVFRDSVEEKKGDDEKGPLPRETVRLIAEDEDGQASEHGDHSPHLQRRWTSQEPTIRTPVSMLDVTSARPELPAAPRHRSTSIIQRIVVEDNKTVLDAESESLLQKARRTSSTVVKAVTIPAWQFFRLIPWHATASHSEPSNDVEVARHFNQRPVVGICLKRYTMTETGFPIRQNTLIDIPDSMRLPHFMMPDDDEKQSNGLSQEYKLVLQSVVCHRGDSLHSGHYVSFARVAPKLLTDNRRQEHDPPPDYEEAQWVKFDDLDLDNRVSYVDDIRASLRQEMPYLLFYQIVPMVDVTTASSDGSVGEPPSYNESTTAIAGAPGTPSMEPLPERPGGMSRSFSGYFDSASTLVHNGGGPNIRFSTELERPARLSLDEADPYGTGNAGHLRVGRSRRGSLAVSDTTATTAITPSDVGAPSMPPATPQEESTATRLGRAAAKFKNKSRPTSQAGETRISLTMSRWGLSRPSRDTLNKDANGIGACGGNSSDNGSDDQQPEAKEVEDASDKEQKDKKKEKEKEGHHHLHHYRKSKKDKGRDKDENGKEKGKDKEGKKEKGDKAGKNKEAGKDGVPDRECAVM</sequence>
<dbReference type="AlphaFoldDB" id="A0AAE0UGV9"/>
<evidence type="ECO:0000256" key="2">
    <source>
        <dbReference type="ARBA" id="ARBA00009085"/>
    </source>
</evidence>
<dbReference type="GO" id="GO:0004843">
    <property type="term" value="F:cysteine-type deubiquitinase activity"/>
    <property type="evidence" value="ECO:0007669"/>
    <property type="project" value="UniProtKB-EC"/>
</dbReference>
<evidence type="ECO:0000256" key="7">
    <source>
        <dbReference type="ARBA" id="ARBA00022807"/>
    </source>
</evidence>
<reference evidence="11" key="1">
    <citation type="journal article" date="2023" name="Mol. Phylogenet. Evol.">
        <title>Genome-scale phylogeny and comparative genomics of the fungal order Sordariales.</title>
        <authorList>
            <person name="Hensen N."/>
            <person name="Bonometti L."/>
            <person name="Westerberg I."/>
            <person name="Brannstrom I.O."/>
            <person name="Guillou S."/>
            <person name="Cros-Aarteil S."/>
            <person name="Calhoun S."/>
            <person name="Haridas S."/>
            <person name="Kuo A."/>
            <person name="Mondo S."/>
            <person name="Pangilinan J."/>
            <person name="Riley R."/>
            <person name="LaButti K."/>
            <person name="Andreopoulos B."/>
            <person name="Lipzen A."/>
            <person name="Chen C."/>
            <person name="Yan M."/>
            <person name="Daum C."/>
            <person name="Ng V."/>
            <person name="Clum A."/>
            <person name="Steindorff A."/>
            <person name="Ohm R.A."/>
            <person name="Martin F."/>
            <person name="Silar P."/>
            <person name="Natvig D.O."/>
            <person name="Lalanne C."/>
            <person name="Gautier V."/>
            <person name="Ament-Velasquez S.L."/>
            <person name="Kruys A."/>
            <person name="Hutchinson M.I."/>
            <person name="Powell A.J."/>
            <person name="Barry K."/>
            <person name="Miller A.N."/>
            <person name="Grigoriev I.V."/>
            <person name="Debuchy R."/>
            <person name="Gladieux P."/>
            <person name="Hiltunen Thoren M."/>
            <person name="Johannesson H."/>
        </authorList>
    </citation>
    <scope>NUCLEOTIDE SEQUENCE</scope>
    <source>
        <strain evidence="11">FGSC 1904</strain>
    </source>
</reference>
<feature type="compositionally biased region" description="Polar residues" evidence="9">
    <location>
        <begin position="734"/>
        <end position="748"/>
    </location>
</feature>
<evidence type="ECO:0000313" key="12">
    <source>
        <dbReference type="Proteomes" id="UP001281003"/>
    </source>
</evidence>
<evidence type="ECO:0000256" key="8">
    <source>
        <dbReference type="SAM" id="Coils"/>
    </source>
</evidence>
<proteinExistence type="inferred from homology"/>
<dbReference type="SUPFAM" id="SSF54001">
    <property type="entry name" value="Cysteine proteinases"/>
    <property type="match status" value="1"/>
</dbReference>
<feature type="region of interest" description="Disordered" evidence="9">
    <location>
        <begin position="683"/>
        <end position="867"/>
    </location>
</feature>
<feature type="compositionally biased region" description="Basic and acidic residues" evidence="9">
    <location>
        <begin position="785"/>
        <end position="809"/>
    </location>
</feature>
<dbReference type="PROSITE" id="PS50235">
    <property type="entry name" value="USP_3"/>
    <property type="match status" value="1"/>
</dbReference>
<evidence type="ECO:0000259" key="10">
    <source>
        <dbReference type="PROSITE" id="PS50235"/>
    </source>
</evidence>
<dbReference type="PANTHER" id="PTHR24006:SF722">
    <property type="entry name" value="UBIQUITIN CARBOXYL-TERMINAL HYDROLASE 48"/>
    <property type="match status" value="1"/>
</dbReference>
<name>A0AAE0UGV9_SORBR</name>
<feature type="region of interest" description="Disordered" evidence="9">
    <location>
        <begin position="319"/>
        <end position="344"/>
    </location>
</feature>
<dbReference type="GO" id="GO:0016579">
    <property type="term" value="P:protein deubiquitination"/>
    <property type="evidence" value="ECO:0007669"/>
    <property type="project" value="TreeGrafter"/>
</dbReference>
<keyword evidence="7" id="KW-0788">Thiol protease</keyword>
<dbReference type="PANTHER" id="PTHR24006">
    <property type="entry name" value="UBIQUITIN CARBOXYL-TERMINAL HYDROLASE"/>
    <property type="match status" value="1"/>
</dbReference>
<dbReference type="Gene3D" id="3.90.70.10">
    <property type="entry name" value="Cysteine proteinases"/>
    <property type="match status" value="2"/>
</dbReference>
<keyword evidence="12" id="KW-1185">Reference proteome</keyword>
<reference evidence="11" key="2">
    <citation type="submission" date="2023-07" db="EMBL/GenBank/DDBJ databases">
        <authorList>
            <consortium name="Lawrence Berkeley National Laboratory"/>
            <person name="Haridas S."/>
            <person name="Hensen N."/>
            <person name="Bonometti L."/>
            <person name="Westerberg I."/>
            <person name="Brannstrom I.O."/>
            <person name="Guillou S."/>
            <person name="Cros-Aarteil S."/>
            <person name="Calhoun S."/>
            <person name="Kuo A."/>
            <person name="Mondo S."/>
            <person name="Pangilinan J."/>
            <person name="Riley R."/>
            <person name="LaButti K."/>
            <person name="Andreopoulos B."/>
            <person name="Lipzen A."/>
            <person name="Chen C."/>
            <person name="Yanf M."/>
            <person name="Daum C."/>
            <person name="Ng V."/>
            <person name="Clum A."/>
            <person name="Steindorff A."/>
            <person name="Ohm R."/>
            <person name="Martin F."/>
            <person name="Silar P."/>
            <person name="Natvig D."/>
            <person name="Lalanne C."/>
            <person name="Gautier V."/>
            <person name="Ament-velasquez S.L."/>
            <person name="Kruys A."/>
            <person name="Hutchinson M.I."/>
            <person name="Powell A.J."/>
            <person name="Barry K."/>
            <person name="Miller A.N."/>
            <person name="Grigoriev I.V."/>
            <person name="Debuchy R."/>
            <person name="Gladieux P."/>
            <person name="Thoren M.H."/>
            <person name="Johannesson H."/>
        </authorList>
    </citation>
    <scope>NUCLEOTIDE SEQUENCE</scope>
    <source>
        <strain evidence="11">FGSC 1904</strain>
    </source>
</reference>
<evidence type="ECO:0000256" key="9">
    <source>
        <dbReference type="SAM" id="MobiDB-lite"/>
    </source>
</evidence>
<dbReference type="GO" id="GO:0005829">
    <property type="term" value="C:cytosol"/>
    <property type="evidence" value="ECO:0007669"/>
    <property type="project" value="TreeGrafter"/>
</dbReference>
<dbReference type="Proteomes" id="UP001281003">
    <property type="component" value="Unassembled WGS sequence"/>
</dbReference>
<comment type="caution">
    <text evidence="11">The sequence shown here is derived from an EMBL/GenBank/DDBJ whole genome shotgun (WGS) entry which is preliminary data.</text>
</comment>
<keyword evidence="5" id="KW-0833">Ubl conjugation pathway</keyword>
<evidence type="ECO:0000256" key="3">
    <source>
        <dbReference type="ARBA" id="ARBA00012759"/>
    </source>
</evidence>
<keyword evidence="8" id="KW-0175">Coiled coil</keyword>
<dbReference type="EMBL" id="JAUTDP010000001">
    <property type="protein sequence ID" value="KAK3403300.1"/>
    <property type="molecule type" value="Genomic_DNA"/>
</dbReference>
<dbReference type="GO" id="GO:0005634">
    <property type="term" value="C:nucleus"/>
    <property type="evidence" value="ECO:0007669"/>
    <property type="project" value="UniProtKB-SubCell"/>
</dbReference>
<gene>
    <name evidence="11" type="ORF">B0T20DRAFT_22297</name>
</gene>
<dbReference type="GO" id="GO:0006508">
    <property type="term" value="P:proteolysis"/>
    <property type="evidence" value="ECO:0007669"/>
    <property type="project" value="UniProtKB-KW"/>
</dbReference>
<protein>
    <recommendedName>
        <fullName evidence="3">ubiquitinyl hydrolase 1</fullName>
        <ecNumber evidence="3">3.4.19.12</ecNumber>
    </recommendedName>
</protein>
<dbReference type="InterPro" id="IPR028881">
    <property type="entry name" value="PAN2_UCH_dom"/>
</dbReference>
<evidence type="ECO:0000256" key="6">
    <source>
        <dbReference type="ARBA" id="ARBA00022801"/>
    </source>
</evidence>
<evidence type="ECO:0000313" key="11">
    <source>
        <dbReference type="EMBL" id="KAK3403300.1"/>
    </source>
</evidence>
<dbReference type="CDD" id="cd02670">
    <property type="entry name" value="Peptidase_C19N"/>
    <property type="match status" value="1"/>
</dbReference>
<dbReference type="InterPro" id="IPR028889">
    <property type="entry name" value="USP"/>
</dbReference>
<feature type="region of interest" description="Disordered" evidence="9">
    <location>
        <begin position="1"/>
        <end position="42"/>
    </location>
</feature>
<organism evidence="11 12">
    <name type="scientific">Sordaria brevicollis</name>
    <dbReference type="NCBI Taxonomy" id="83679"/>
    <lineage>
        <taxon>Eukaryota</taxon>
        <taxon>Fungi</taxon>
        <taxon>Dikarya</taxon>
        <taxon>Ascomycota</taxon>
        <taxon>Pezizomycotina</taxon>
        <taxon>Sordariomycetes</taxon>
        <taxon>Sordariomycetidae</taxon>
        <taxon>Sordariales</taxon>
        <taxon>Sordariaceae</taxon>
        <taxon>Sordaria</taxon>
    </lineage>
</organism>
<comment type="similarity">
    <text evidence="2">Belongs to the peptidase C19 family.</text>
</comment>
<keyword evidence="6 11" id="KW-0378">Hydrolase</keyword>
<feature type="compositionally biased region" description="Polar residues" evidence="9">
    <location>
        <begin position="689"/>
        <end position="699"/>
    </location>
</feature>